<name>A0ACB8SDM3_9AGAM</name>
<evidence type="ECO:0000313" key="2">
    <source>
        <dbReference type="Proteomes" id="UP000814033"/>
    </source>
</evidence>
<gene>
    <name evidence="1" type="ORF">FA95DRAFT_1579092</name>
</gene>
<reference evidence="1" key="1">
    <citation type="submission" date="2021-02" db="EMBL/GenBank/DDBJ databases">
        <authorList>
            <consortium name="DOE Joint Genome Institute"/>
            <person name="Ahrendt S."/>
            <person name="Looney B.P."/>
            <person name="Miyauchi S."/>
            <person name="Morin E."/>
            <person name="Drula E."/>
            <person name="Courty P.E."/>
            <person name="Chicoki N."/>
            <person name="Fauchery L."/>
            <person name="Kohler A."/>
            <person name="Kuo A."/>
            <person name="Labutti K."/>
            <person name="Pangilinan J."/>
            <person name="Lipzen A."/>
            <person name="Riley R."/>
            <person name="Andreopoulos W."/>
            <person name="He G."/>
            <person name="Johnson J."/>
            <person name="Barry K.W."/>
            <person name="Grigoriev I.V."/>
            <person name="Nagy L."/>
            <person name="Hibbett D."/>
            <person name="Henrissat B."/>
            <person name="Matheny P.B."/>
            <person name="Labbe J."/>
            <person name="Martin F."/>
        </authorList>
    </citation>
    <scope>NUCLEOTIDE SEQUENCE</scope>
    <source>
        <strain evidence="1">FP105234-sp</strain>
    </source>
</reference>
<proteinExistence type="predicted"/>
<reference evidence="1" key="2">
    <citation type="journal article" date="2022" name="New Phytol.">
        <title>Evolutionary transition to the ectomycorrhizal habit in the genomes of a hyperdiverse lineage of mushroom-forming fungi.</title>
        <authorList>
            <person name="Looney B."/>
            <person name="Miyauchi S."/>
            <person name="Morin E."/>
            <person name="Drula E."/>
            <person name="Courty P.E."/>
            <person name="Kohler A."/>
            <person name="Kuo A."/>
            <person name="LaButti K."/>
            <person name="Pangilinan J."/>
            <person name="Lipzen A."/>
            <person name="Riley R."/>
            <person name="Andreopoulos W."/>
            <person name="He G."/>
            <person name="Johnson J."/>
            <person name="Nolan M."/>
            <person name="Tritt A."/>
            <person name="Barry K.W."/>
            <person name="Grigoriev I.V."/>
            <person name="Nagy L.G."/>
            <person name="Hibbett D."/>
            <person name="Henrissat B."/>
            <person name="Matheny P.B."/>
            <person name="Labbe J."/>
            <person name="Martin F.M."/>
        </authorList>
    </citation>
    <scope>NUCLEOTIDE SEQUENCE</scope>
    <source>
        <strain evidence="1">FP105234-sp</strain>
    </source>
</reference>
<accession>A0ACB8SDM3</accession>
<comment type="caution">
    <text evidence="1">The sequence shown here is derived from an EMBL/GenBank/DDBJ whole genome shotgun (WGS) entry which is preliminary data.</text>
</comment>
<dbReference type="Proteomes" id="UP000814033">
    <property type="component" value="Unassembled WGS sequence"/>
</dbReference>
<organism evidence="1 2">
    <name type="scientific">Auriscalpium vulgare</name>
    <dbReference type="NCBI Taxonomy" id="40419"/>
    <lineage>
        <taxon>Eukaryota</taxon>
        <taxon>Fungi</taxon>
        <taxon>Dikarya</taxon>
        <taxon>Basidiomycota</taxon>
        <taxon>Agaricomycotina</taxon>
        <taxon>Agaricomycetes</taxon>
        <taxon>Russulales</taxon>
        <taxon>Auriscalpiaceae</taxon>
        <taxon>Auriscalpium</taxon>
    </lineage>
</organism>
<keyword evidence="2" id="KW-1185">Reference proteome</keyword>
<sequence>MYALLFVSVWGCGVHHGGPLTEAAKADAPTLTVQAVPTTVYRPRSLDALHRARLRSLRHAESEVVEWEPVEVLAPDVEDRHTLAQLARMTGNAYASPGKKNWYEIDPAWNISFPFGWEDASEGFRGHVFLSADNSTVILSIKGTTLQGPTSKKDKYNDNLMFSCCCARVDFSWVFSTVCDCFSGHWTCDNTCLSNALIEDSLFYSVGINLVSNLTTLYPDANVWLIGHSLGGALASLLGTTFGLPAVAFESPGERLAAHRLHLPLPPPSNFSGLPISPVTHVYHTADPIPQGVCTGFGSPCASAGYALETHCHMGKTILYDTVGKLGWKVDIRKHPIKEVILNVLEIEEEWEEGRDVPLAAEELDCIVSFVVILGVYCD</sequence>
<dbReference type="EMBL" id="MU275838">
    <property type="protein sequence ID" value="KAI0054021.1"/>
    <property type="molecule type" value="Genomic_DNA"/>
</dbReference>
<protein>
    <submittedName>
        <fullName evidence="1">Alpha/beta-hydrolase</fullName>
    </submittedName>
</protein>
<evidence type="ECO:0000313" key="1">
    <source>
        <dbReference type="EMBL" id="KAI0054021.1"/>
    </source>
</evidence>